<dbReference type="InterPro" id="IPR006061">
    <property type="entry name" value="SBP_1_CS"/>
</dbReference>
<comment type="similarity">
    <text evidence="1">Belongs to the bacterial solute-binding protein 1 family.</text>
</comment>
<comment type="caution">
    <text evidence="5">The sequence shown here is derived from an EMBL/GenBank/DDBJ whole genome shotgun (WGS) entry which is preliminary data.</text>
</comment>
<evidence type="ECO:0000313" key="6">
    <source>
        <dbReference type="Proteomes" id="UP000248128"/>
    </source>
</evidence>
<dbReference type="EMBL" id="QGLK01000001">
    <property type="protein sequence ID" value="PXY89961.1"/>
    <property type="molecule type" value="Genomic_DNA"/>
</dbReference>
<organism evidence="5 6">
    <name type="scientific">Bifidobacterium asteroides</name>
    <dbReference type="NCBI Taxonomy" id="1684"/>
    <lineage>
        <taxon>Bacteria</taxon>
        <taxon>Bacillati</taxon>
        <taxon>Actinomycetota</taxon>
        <taxon>Actinomycetes</taxon>
        <taxon>Bifidobacteriales</taxon>
        <taxon>Bifidobacteriaceae</taxon>
        <taxon>Bifidobacterium</taxon>
    </lineage>
</organism>
<dbReference type="Gene3D" id="3.40.190.10">
    <property type="entry name" value="Periplasmic binding protein-like II"/>
    <property type="match status" value="1"/>
</dbReference>
<dbReference type="InterPro" id="IPR050490">
    <property type="entry name" value="Bact_solute-bd_prot1"/>
</dbReference>
<proteinExistence type="inferred from homology"/>
<evidence type="ECO:0000256" key="4">
    <source>
        <dbReference type="SAM" id="MobiDB-lite"/>
    </source>
</evidence>
<reference evidence="5 6" key="1">
    <citation type="submission" date="2018-05" db="EMBL/GenBank/DDBJ databases">
        <title>Reference genomes for bee gut microbiota database.</title>
        <authorList>
            <person name="Ellegaard K.M."/>
        </authorList>
    </citation>
    <scope>NUCLEOTIDE SEQUENCE [LARGE SCALE GENOMIC DNA]</scope>
    <source>
        <strain evidence="5 6">ESL0199</strain>
    </source>
</reference>
<dbReference type="Pfam" id="PF01547">
    <property type="entry name" value="SBP_bac_1"/>
    <property type="match status" value="1"/>
</dbReference>
<dbReference type="SUPFAM" id="SSF53850">
    <property type="entry name" value="Periplasmic binding protein-like II"/>
    <property type="match status" value="1"/>
</dbReference>
<evidence type="ECO:0000313" key="5">
    <source>
        <dbReference type="EMBL" id="PXY89961.1"/>
    </source>
</evidence>
<feature type="compositionally biased region" description="Low complexity" evidence="4">
    <location>
        <begin position="1"/>
        <end position="18"/>
    </location>
</feature>
<evidence type="ECO:0000256" key="2">
    <source>
        <dbReference type="ARBA" id="ARBA00022448"/>
    </source>
</evidence>
<dbReference type="AlphaFoldDB" id="A0A318MUF6"/>
<protein>
    <submittedName>
        <fullName evidence="5">ABC transporter substrate-binding protein</fullName>
    </submittedName>
</protein>
<dbReference type="GO" id="GO:0055085">
    <property type="term" value="P:transmembrane transport"/>
    <property type="evidence" value="ECO:0007669"/>
    <property type="project" value="InterPro"/>
</dbReference>
<keyword evidence="2" id="KW-0813">Transport</keyword>
<dbReference type="PANTHER" id="PTHR43649">
    <property type="entry name" value="ARABINOSE-BINDING PROTEIN-RELATED"/>
    <property type="match status" value="1"/>
</dbReference>
<dbReference type="PANTHER" id="PTHR43649:SF14">
    <property type="entry name" value="BLR3389 PROTEIN"/>
    <property type="match status" value="1"/>
</dbReference>
<sequence length="424" mass="46320">MLLSVSACGSGSGNSSSAGGNGDQVVLNVWAWEPTYTDAAKLFEKKNPSIKVKITNVGTSNKHYQALSNAISAGSGAPDVAQIEYGAVPQFAMQGSLKKLSGYGADSYKDFYTKGAWNSVNVNGDIYSLPVDTGPMALFYNKDIFDKAGVTEAPKTFDQYYEAAKKIHALGSDYYISYDSGAFAPLEEMMWAVGSHPFTVKDKTLGINFDNNPNLDRLLDVWQKMLSEGLLDTKSVQWSDEWNHSLNNGHIASLLCGAWMGSMLDDSAPDTKGQWRVAPMLMLDEGHPSNGEDGGSSLAILASSKQADAAYKFIDFVCHNSAGIKARVEKGQFPADKRTLQDKDFLDRSDPYFGDQKINEVLAKAPDTVDTKWQFLPYQVYAQTTYGDTAGKAVIGEVTLKEGLNNWRKGLLKYGKDQGFEVKE</sequence>
<feature type="region of interest" description="Disordered" evidence="4">
    <location>
        <begin position="1"/>
        <end position="20"/>
    </location>
</feature>
<name>A0A318MUF6_9BIFI</name>
<accession>A0A318MUF6</accession>
<dbReference type="OrthoDB" id="2515046at2"/>
<dbReference type="Proteomes" id="UP000248128">
    <property type="component" value="Unassembled WGS sequence"/>
</dbReference>
<keyword evidence="3" id="KW-0732">Signal</keyword>
<dbReference type="PROSITE" id="PS01037">
    <property type="entry name" value="SBP_BACTERIAL_1"/>
    <property type="match status" value="1"/>
</dbReference>
<dbReference type="CDD" id="cd13585">
    <property type="entry name" value="PBP2_TMBP_like"/>
    <property type="match status" value="1"/>
</dbReference>
<gene>
    <name evidence="5" type="ORF">DKK74_01895</name>
</gene>
<dbReference type="InterPro" id="IPR006059">
    <property type="entry name" value="SBP"/>
</dbReference>
<evidence type="ECO:0000256" key="3">
    <source>
        <dbReference type="ARBA" id="ARBA00022729"/>
    </source>
</evidence>
<evidence type="ECO:0000256" key="1">
    <source>
        <dbReference type="ARBA" id="ARBA00008520"/>
    </source>
</evidence>